<reference evidence="2 3" key="1">
    <citation type="journal article" date="2015" name="Proc. Natl. Acad. Sci. U.S.A.">
        <title>The resurrection genome of Boea hygrometrica: A blueprint for survival of dehydration.</title>
        <authorList>
            <person name="Xiao L."/>
            <person name="Yang G."/>
            <person name="Zhang L."/>
            <person name="Yang X."/>
            <person name="Zhao S."/>
            <person name="Ji Z."/>
            <person name="Zhou Q."/>
            <person name="Hu M."/>
            <person name="Wang Y."/>
            <person name="Chen M."/>
            <person name="Xu Y."/>
            <person name="Jin H."/>
            <person name="Xiao X."/>
            <person name="Hu G."/>
            <person name="Bao F."/>
            <person name="Hu Y."/>
            <person name="Wan P."/>
            <person name="Li L."/>
            <person name="Deng X."/>
            <person name="Kuang T."/>
            <person name="Xiang C."/>
            <person name="Zhu J.K."/>
            <person name="Oliver M.J."/>
            <person name="He Y."/>
        </authorList>
    </citation>
    <scope>NUCLEOTIDE SEQUENCE [LARGE SCALE GENOMIC DNA]</scope>
    <source>
        <strain evidence="3">cv. XS01</strain>
    </source>
</reference>
<dbReference type="Pfam" id="PF12023">
    <property type="entry name" value="DUF3511"/>
    <property type="match status" value="1"/>
</dbReference>
<evidence type="ECO:0000256" key="1">
    <source>
        <dbReference type="SAM" id="MobiDB-lite"/>
    </source>
</evidence>
<gene>
    <name evidence="2" type="ORF">F511_26428</name>
</gene>
<evidence type="ECO:0000313" key="2">
    <source>
        <dbReference type="EMBL" id="KZV44149.1"/>
    </source>
</evidence>
<dbReference type="AlphaFoldDB" id="A0A2Z7CHM5"/>
<accession>A0A2Z7CHM5</accession>
<feature type="compositionally biased region" description="Polar residues" evidence="1">
    <location>
        <begin position="31"/>
        <end position="40"/>
    </location>
</feature>
<organism evidence="2 3">
    <name type="scientific">Dorcoceras hygrometricum</name>
    <dbReference type="NCBI Taxonomy" id="472368"/>
    <lineage>
        <taxon>Eukaryota</taxon>
        <taxon>Viridiplantae</taxon>
        <taxon>Streptophyta</taxon>
        <taxon>Embryophyta</taxon>
        <taxon>Tracheophyta</taxon>
        <taxon>Spermatophyta</taxon>
        <taxon>Magnoliopsida</taxon>
        <taxon>eudicotyledons</taxon>
        <taxon>Gunneridae</taxon>
        <taxon>Pentapetalae</taxon>
        <taxon>asterids</taxon>
        <taxon>lamiids</taxon>
        <taxon>Lamiales</taxon>
        <taxon>Gesneriaceae</taxon>
        <taxon>Didymocarpoideae</taxon>
        <taxon>Trichosporeae</taxon>
        <taxon>Loxocarpinae</taxon>
        <taxon>Dorcoceras</taxon>
    </lineage>
</organism>
<keyword evidence="3" id="KW-1185">Reference proteome</keyword>
<evidence type="ECO:0000313" key="3">
    <source>
        <dbReference type="Proteomes" id="UP000250235"/>
    </source>
</evidence>
<dbReference type="EMBL" id="KQ997528">
    <property type="protein sequence ID" value="KZV44149.1"/>
    <property type="molecule type" value="Genomic_DNA"/>
</dbReference>
<dbReference type="OrthoDB" id="660385at2759"/>
<feature type="region of interest" description="Disordered" evidence="1">
    <location>
        <begin position="27"/>
        <end position="68"/>
    </location>
</feature>
<dbReference type="PANTHER" id="PTHR33193:SF13">
    <property type="entry name" value="EXPRESSED PROTEIN"/>
    <property type="match status" value="1"/>
</dbReference>
<dbReference type="InterPro" id="IPR021899">
    <property type="entry name" value="DUF3511"/>
</dbReference>
<dbReference type="PANTHER" id="PTHR33193">
    <property type="entry name" value="DOMAIN PROTEIN, PUTATIVE (DUF3511)-RELATED"/>
    <property type="match status" value="1"/>
</dbReference>
<protein>
    <submittedName>
        <fullName evidence="2">Uncharacterized protein</fullName>
    </submittedName>
</protein>
<proteinExistence type="predicted"/>
<name>A0A2Z7CHM5_9LAMI</name>
<dbReference type="Proteomes" id="UP000250235">
    <property type="component" value="Unassembled WGS sequence"/>
</dbReference>
<sequence length="112" mass="12487">MKEGSKPSFPCVHAEKKIQIVGGTSDGGHQIYTSWSQPSAESPPHFPAETEQNDQLDGAAAPKPWRFQDPDTMRRKRVAKYKGYAIAGRVKASIRMGVGWIKNKCTRVSHDY</sequence>